<dbReference type="OrthoDB" id="380605at2157"/>
<dbReference type="EMBL" id="LWMV01000159">
    <property type="protein sequence ID" value="KZX12883.1"/>
    <property type="molecule type" value="Genomic_DNA"/>
</dbReference>
<comment type="caution">
    <text evidence="1">The sequence shown here is derived from an EMBL/GenBank/DDBJ whole genome shotgun (WGS) entry which is preliminary data.</text>
</comment>
<name>A0A166B5C0_9EURY</name>
<dbReference type="RefSeq" id="WP_067090621.1">
    <property type="nucleotide sequence ID" value="NZ_LWMV01000159.1"/>
</dbReference>
<keyword evidence="2" id="KW-1185">Reference proteome</keyword>
<dbReference type="Proteomes" id="UP000077245">
    <property type="component" value="Unassembled WGS sequence"/>
</dbReference>
<sequence length="251" mass="28993">MANDGIKNEHKIISQLHNHKYEHINNNLQKFLQFIFSFKISPKERIFSKKLPGADKSDICIQINNEKHFISVKIGSGNSIHQEKLEEFISFLSKNFEVETSVLNDIKFFIWGDGTLDGSGKIEERLNAREINKKYPDKVKNIQTFFNFHKKELIQRFLIDGSTNQNNKPEYIYYGNDIEGTYISALDALNWLADKHETNISNIPIGKTTFQAWNRNINGGSKSEHKRGEIQVKWGKIGQNIKEIAEGKYGE</sequence>
<reference evidence="1 2" key="1">
    <citation type="submission" date="2016-04" db="EMBL/GenBank/DDBJ databases">
        <title>Genome sequence of Methanobrevibacter curvatus DSM 11111.</title>
        <authorList>
            <person name="Poehlein A."/>
            <person name="Seedorf H."/>
            <person name="Daniel R."/>
        </authorList>
    </citation>
    <scope>NUCLEOTIDE SEQUENCE [LARGE SCALE GENOMIC DNA]</scope>
    <source>
        <strain evidence="1 2">DSM 11111</strain>
    </source>
</reference>
<dbReference type="AlphaFoldDB" id="A0A166B5C0"/>
<organism evidence="1 2">
    <name type="scientific">Methanobrevibacter curvatus</name>
    <dbReference type="NCBI Taxonomy" id="49547"/>
    <lineage>
        <taxon>Archaea</taxon>
        <taxon>Methanobacteriati</taxon>
        <taxon>Methanobacteriota</taxon>
        <taxon>Methanomada group</taxon>
        <taxon>Methanobacteria</taxon>
        <taxon>Methanobacteriales</taxon>
        <taxon>Methanobacteriaceae</taxon>
        <taxon>Methanobrevibacter</taxon>
    </lineage>
</organism>
<evidence type="ECO:0000313" key="2">
    <source>
        <dbReference type="Proteomes" id="UP000077245"/>
    </source>
</evidence>
<protein>
    <submittedName>
        <fullName evidence="1">Uncharacterized protein</fullName>
    </submittedName>
</protein>
<gene>
    <name evidence="1" type="ORF">MBCUR_08440</name>
</gene>
<dbReference type="PATRIC" id="fig|49547.3.peg.911"/>
<proteinExistence type="predicted"/>
<evidence type="ECO:0000313" key="1">
    <source>
        <dbReference type="EMBL" id="KZX12883.1"/>
    </source>
</evidence>
<accession>A0A166B5C0</accession>